<dbReference type="InParanoid" id="I1C236"/>
<reference evidence="1 2" key="1">
    <citation type="journal article" date="2009" name="PLoS Genet.">
        <title>Genomic analysis of the basal lineage fungus Rhizopus oryzae reveals a whole-genome duplication.</title>
        <authorList>
            <person name="Ma L.-J."/>
            <person name="Ibrahim A.S."/>
            <person name="Skory C."/>
            <person name="Grabherr M.G."/>
            <person name="Burger G."/>
            <person name="Butler M."/>
            <person name="Elias M."/>
            <person name="Idnurm A."/>
            <person name="Lang B.F."/>
            <person name="Sone T."/>
            <person name="Abe A."/>
            <person name="Calvo S.E."/>
            <person name="Corrochano L.M."/>
            <person name="Engels R."/>
            <person name="Fu J."/>
            <person name="Hansberg W."/>
            <person name="Kim J.-M."/>
            <person name="Kodira C.D."/>
            <person name="Koehrsen M.J."/>
            <person name="Liu B."/>
            <person name="Miranda-Saavedra D."/>
            <person name="O'Leary S."/>
            <person name="Ortiz-Castellanos L."/>
            <person name="Poulter R."/>
            <person name="Rodriguez-Romero J."/>
            <person name="Ruiz-Herrera J."/>
            <person name="Shen Y.-Q."/>
            <person name="Zeng Q."/>
            <person name="Galagan J."/>
            <person name="Birren B.W."/>
            <person name="Cuomo C.A."/>
            <person name="Wickes B.L."/>
        </authorList>
    </citation>
    <scope>NUCLEOTIDE SEQUENCE [LARGE SCALE GENOMIC DNA]</scope>
    <source>
        <strain evidence="2">RA 99-880 / ATCC MYA-4621 / FGSC 9543 / NRRL 43880</strain>
    </source>
</reference>
<dbReference type="RefSeq" id="XP_067517912.1">
    <property type="nucleotide sequence ID" value="XM_067661811.1"/>
</dbReference>
<dbReference type="VEuPathDB" id="FungiDB:RO3G_07221"/>
<accession>I1C236</accession>
<dbReference type="eggNOG" id="ENOG502RAT6">
    <property type="taxonomic scope" value="Eukaryota"/>
</dbReference>
<keyword evidence="2" id="KW-1185">Reference proteome</keyword>
<dbReference type="GeneID" id="93614192"/>
<evidence type="ECO:0000313" key="1">
    <source>
        <dbReference type="EMBL" id="EIE82516.1"/>
    </source>
</evidence>
<name>I1C236_RHIO9</name>
<dbReference type="Proteomes" id="UP000009138">
    <property type="component" value="Unassembled WGS sequence"/>
</dbReference>
<sequence length="287" mass="33994">MPNIHTIQLKYTIFCLVPAICVKNWLPPYHGFYYMPLIYSDSQERNRLDTNGTTISHNFHTRLPTRTQNEEDTRFYIRRRLEEVLEDSDSEEEDEEDETRLFPQSPIDLYRLAIRTNSEILQDLASIIRILRQMNAIYRIFNHTQDEDDEEEANKLLEAGLADLQSMLSAERKRQSTLALLALLTYRRHHHHSLDQYLRQYLDPDGDYDPRLAMFAAAIYDDCEDSEPKSCRNIMMIAEDMSGPNWLDEFHKEKEGVLRKMLEKLSFVAKVRLRLREEESHHACVIR</sequence>
<dbReference type="OrthoDB" id="2274111at2759"/>
<dbReference type="EMBL" id="CH476736">
    <property type="protein sequence ID" value="EIE82516.1"/>
    <property type="molecule type" value="Genomic_DNA"/>
</dbReference>
<organism evidence="1 2">
    <name type="scientific">Rhizopus delemar (strain RA 99-880 / ATCC MYA-4621 / FGSC 9543 / NRRL 43880)</name>
    <name type="common">Mucormycosis agent</name>
    <name type="synonym">Rhizopus arrhizus var. delemar</name>
    <dbReference type="NCBI Taxonomy" id="246409"/>
    <lineage>
        <taxon>Eukaryota</taxon>
        <taxon>Fungi</taxon>
        <taxon>Fungi incertae sedis</taxon>
        <taxon>Mucoromycota</taxon>
        <taxon>Mucoromycotina</taxon>
        <taxon>Mucoromycetes</taxon>
        <taxon>Mucorales</taxon>
        <taxon>Mucorineae</taxon>
        <taxon>Rhizopodaceae</taxon>
        <taxon>Rhizopus</taxon>
    </lineage>
</organism>
<protein>
    <submittedName>
        <fullName evidence="1">Uncharacterized protein</fullName>
    </submittedName>
</protein>
<proteinExistence type="predicted"/>
<evidence type="ECO:0000313" key="2">
    <source>
        <dbReference type="Proteomes" id="UP000009138"/>
    </source>
</evidence>
<dbReference type="AlphaFoldDB" id="I1C236"/>
<gene>
    <name evidence="1" type="ORF">RO3G_07221</name>
</gene>